<reference evidence="1 2" key="1">
    <citation type="submission" date="2023-03" db="EMBL/GenBank/DDBJ databases">
        <title>High-quality genome of Scylla paramamosain provides insights in environmental adaptation.</title>
        <authorList>
            <person name="Zhang L."/>
        </authorList>
    </citation>
    <scope>NUCLEOTIDE SEQUENCE [LARGE SCALE GENOMIC DNA]</scope>
    <source>
        <strain evidence="1">LZ_2023a</strain>
        <tissue evidence="1">Muscle</tissue>
    </source>
</reference>
<accession>A0AAW0URP8</accession>
<comment type="caution">
    <text evidence="1">The sequence shown here is derived from an EMBL/GenBank/DDBJ whole genome shotgun (WGS) entry which is preliminary data.</text>
</comment>
<evidence type="ECO:0000313" key="2">
    <source>
        <dbReference type="Proteomes" id="UP001487740"/>
    </source>
</evidence>
<evidence type="ECO:0000313" key="1">
    <source>
        <dbReference type="EMBL" id="KAK8401898.1"/>
    </source>
</evidence>
<sequence length="128" mass="13831">MEDDLQAGECSPLEPLILPPGVTPEIAARLTTGILMRRAYCSTTPWTQWLLLASVRILHGHGTPTLDSVNPRKLGILTTKWVQVKGPRLTEVGVQADALPSYEIERAENFDAQIAVSGCAGPLPQSIC</sequence>
<dbReference type="Proteomes" id="UP001487740">
    <property type="component" value="Unassembled WGS sequence"/>
</dbReference>
<keyword evidence="2" id="KW-1185">Reference proteome</keyword>
<proteinExistence type="predicted"/>
<dbReference type="EMBL" id="JARAKH010000008">
    <property type="protein sequence ID" value="KAK8401898.1"/>
    <property type="molecule type" value="Genomic_DNA"/>
</dbReference>
<name>A0AAW0URP8_SCYPA</name>
<dbReference type="AlphaFoldDB" id="A0AAW0URP8"/>
<gene>
    <name evidence="1" type="ORF">O3P69_001181</name>
</gene>
<protein>
    <submittedName>
        <fullName evidence="1">Uncharacterized protein</fullName>
    </submittedName>
</protein>
<organism evidence="1 2">
    <name type="scientific">Scylla paramamosain</name>
    <name type="common">Mud crab</name>
    <dbReference type="NCBI Taxonomy" id="85552"/>
    <lineage>
        <taxon>Eukaryota</taxon>
        <taxon>Metazoa</taxon>
        <taxon>Ecdysozoa</taxon>
        <taxon>Arthropoda</taxon>
        <taxon>Crustacea</taxon>
        <taxon>Multicrustacea</taxon>
        <taxon>Malacostraca</taxon>
        <taxon>Eumalacostraca</taxon>
        <taxon>Eucarida</taxon>
        <taxon>Decapoda</taxon>
        <taxon>Pleocyemata</taxon>
        <taxon>Brachyura</taxon>
        <taxon>Eubrachyura</taxon>
        <taxon>Portunoidea</taxon>
        <taxon>Portunidae</taxon>
        <taxon>Portuninae</taxon>
        <taxon>Scylla</taxon>
    </lineage>
</organism>